<dbReference type="Proteomes" id="UP000835052">
    <property type="component" value="Unassembled WGS sequence"/>
</dbReference>
<keyword evidence="2" id="KW-0472">Membrane</keyword>
<protein>
    <submittedName>
        <fullName evidence="3">Uncharacterized protein</fullName>
    </submittedName>
</protein>
<dbReference type="AlphaFoldDB" id="A0A8S1GXN3"/>
<comment type="caution">
    <text evidence="3">The sequence shown here is derived from an EMBL/GenBank/DDBJ whole genome shotgun (WGS) entry which is preliminary data.</text>
</comment>
<feature type="compositionally biased region" description="Basic and acidic residues" evidence="1">
    <location>
        <begin position="823"/>
        <end position="848"/>
    </location>
</feature>
<feature type="region of interest" description="Disordered" evidence="1">
    <location>
        <begin position="499"/>
        <end position="535"/>
    </location>
</feature>
<feature type="compositionally biased region" description="Acidic residues" evidence="1">
    <location>
        <begin position="750"/>
        <end position="770"/>
    </location>
</feature>
<evidence type="ECO:0000313" key="3">
    <source>
        <dbReference type="EMBL" id="CAD6187643.1"/>
    </source>
</evidence>
<gene>
    <name evidence="3" type="ORF">CAUJ_LOCUS3562</name>
</gene>
<feature type="compositionally biased region" description="Basic and acidic residues" evidence="1">
    <location>
        <begin position="625"/>
        <end position="646"/>
    </location>
</feature>
<organism evidence="3 4">
    <name type="scientific">Caenorhabditis auriculariae</name>
    <dbReference type="NCBI Taxonomy" id="2777116"/>
    <lineage>
        <taxon>Eukaryota</taxon>
        <taxon>Metazoa</taxon>
        <taxon>Ecdysozoa</taxon>
        <taxon>Nematoda</taxon>
        <taxon>Chromadorea</taxon>
        <taxon>Rhabditida</taxon>
        <taxon>Rhabditina</taxon>
        <taxon>Rhabditomorpha</taxon>
        <taxon>Rhabditoidea</taxon>
        <taxon>Rhabditidae</taxon>
        <taxon>Peloderinae</taxon>
        <taxon>Caenorhabditis</taxon>
    </lineage>
</organism>
<keyword evidence="4" id="KW-1185">Reference proteome</keyword>
<evidence type="ECO:0000256" key="1">
    <source>
        <dbReference type="SAM" id="MobiDB-lite"/>
    </source>
</evidence>
<feature type="compositionally biased region" description="Polar residues" evidence="1">
    <location>
        <begin position="599"/>
        <end position="614"/>
    </location>
</feature>
<proteinExistence type="predicted"/>
<keyword evidence="2" id="KW-1133">Transmembrane helix</keyword>
<evidence type="ECO:0000256" key="2">
    <source>
        <dbReference type="SAM" id="Phobius"/>
    </source>
</evidence>
<feature type="region of interest" description="Disordered" evidence="1">
    <location>
        <begin position="549"/>
        <end position="855"/>
    </location>
</feature>
<feature type="transmembrane region" description="Helical" evidence="2">
    <location>
        <begin position="370"/>
        <end position="390"/>
    </location>
</feature>
<feature type="compositionally biased region" description="Low complexity" evidence="1">
    <location>
        <begin position="525"/>
        <end position="535"/>
    </location>
</feature>
<accession>A0A8S1GXN3</accession>
<reference evidence="3" key="1">
    <citation type="submission" date="2020-10" db="EMBL/GenBank/DDBJ databases">
        <authorList>
            <person name="Kikuchi T."/>
        </authorList>
    </citation>
    <scope>NUCLEOTIDE SEQUENCE</scope>
    <source>
        <strain evidence="3">NKZ352</strain>
    </source>
</reference>
<dbReference type="OrthoDB" id="5831564at2759"/>
<keyword evidence="2" id="KW-0812">Transmembrane</keyword>
<feature type="compositionally biased region" description="Acidic residues" evidence="1">
    <location>
        <begin position="687"/>
        <end position="698"/>
    </location>
</feature>
<sequence length="855" mass="95584">MSPRALHARKEKEAEPLFLLPVFAAAAAIFFSIASSICEKHRKHASDDCFHIDRRPAPLQSVRLSRYSCSRILPSVVYGRQAAQPLLFVFNPTIFLFEMTPSPVAMRILLLWMRETDEAPPPSYMFTANPETDVASQVLSHRPIICNNHTEFECVCMLPIMSPASSENLTTSSDSTIPDCSKFIKTDELPVVDMRMRHVNTEALLYTKQSYEEYFKKRIAGIVSHYCQHNTNECPGTALRMNKVSEGSEDDANEEVTYAVDESEPLLTQENVVLLRMEHLRANVTRVLFVIIKNDRTTVIDEDAIIDPVKVKYIIASQATPLSRVLGGIRIDSVRVGGLKRNVNFKAAYVGATHAQRRDNERDNSKLIRIIWIVGGFFAITYLIGLYQCVKYNWKKWQRKRRGSKAESVVGLAAAADGRNYGTLESKRRPSRNGHANHLGAHVTVAAIEERIPLTYVEIDENANEDVETSDGRPRVLSDRQARNLFMCDASQLPREATIDGSFAVYEPTPPTKRKESPPSQQPKASEAPSESFFPPSEAFTEYVEEQYNKSRASNGSPDYQTSQPTTPPAEMSGRQGSMPPVVLLQSSSQIGTPDFDSTPANDSNGNKLRSESPTIGRPRSRRGSRVDEPEGLLDLRELKPLHFEDPLAEPLDAPVPADQIQTEVDPEDRWSSSEEGEVDVYYKMSDDEDGITKEEEEWQKALAKASKVAEAQGNPIRNAPEIEVQSPSATDLAAHQKTPPSSLVHDSDSEAEDAEEDGDTEMPPAEDADNFVYERLREELSPQPPIVVDLDTIDLDLEPFTGSKEMPPPPPPELFDSPPESNSERHFLDDEEADSLRQAKIIDRQNENDSLFSN</sequence>
<dbReference type="EMBL" id="CAJGYM010000007">
    <property type="protein sequence ID" value="CAD6187643.1"/>
    <property type="molecule type" value="Genomic_DNA"/>
</dbReference>
<feature type="compositionally biased region" description="Polar residues" evidence="1">
    <location>
        <begin position="550"/>
        <end position="565"/>
    </location>
</feature>
<name>A0A8S1GXN3_9PELO</name>
<evidence type="ECO:0000313" key="4">
    <source>
        <dbReference type="Proteomes" id="UP000835052"/>
    </source>
</evidence>